<dbReference type="Proteomes" id="UP001369815">
    <property type="component" value="Unassembled WGS sequence"/>
</dbReference>
<feature type="region of interest" description="Disordered" evidence="1">
    <location>
        <begin position="1"/>
        <end position="20"/>
    </location>
</feature>
<evidence type="ECO:0000313" key="4">
    <source>
        <dbReference type="Proteomes" id="UP001369815"/>
    </source>
</evidence>
<evidence type="ECO:0000256" key="2">
    <source>
        <dbReference type="SAM" id="Phobius"/>
    </source>
</evidence>
<keyword evidence="2" id="KW-0472">Membrane</keyword>
<comment type="caution">
    <text evidence="3">The sequence shown here is derived from an EMBL/GenBank/DDBJ whole genome shotgun (WGS) entry which is preliminary data.</text>
</comment>
<name>A0AAX6MKV2_9PEZI</name>
<keyword evidence="4" id="KW-1185">Reference proteome</keyword>
<keyword evidence="2" id="KW-1133">Transmembrane helix</keyword>
<accession>A0AAX6MKV2</accession>
<keyword evidence="2" id="KW-0812">Transmembrane</keyword>
<feature type="compositionally biased region" description="Basic and acidic residues" evidence="1">
    <location>
        <begin position="66"/>
        <end position="76"/>
    </location>
</feature>
<feature type="compositionally biased region" description="Polar residues" evidence="1">
    <location>
        <begin position="1"/>
        <end position="16"/>
    </location>
</feature>
<evidence type="ECO:0000313" key="3">
    <source>
        <dbReference type="EMBL" id="KAK6953096.1"/>
    </source>
</evidence>
<reference evidence="3 4" key="1">
    <citation type="journal article" date="2024" name="Front Chem Biol">
        <title>Unveiling the potential of Daldinia eschscholtzii MFLUCC 19-0629 through bioactivity and bioinformatics studies for enhanced sustainable agriculture production.</title>
        <authorList>
            <person name="Brooks S."/>
            <person name="Weaver J.A."/>
            <person name="Klomchit A."/>
            <person name="Alharthi S.A."/>
            <person name="Onlamun T."/>
            <person name="Nurani R."/>
            <person name="Vong T.K."/>
            <person name="Alberti F."/>
            <person name="Greco C."/>
        </authorList>
    </citation>
    <scope>NUCLEOTIDE SEQUENCE [LARGE SCALE GENOMIC DNA]</scope>
    <source>
        <strain evidence="3">MFLUCC 19-0629</strain>
    </source>
</reference>
<protein>
    <submittedName>
        <fullName evidence="3">Uncharacterized protein</fullName>
    </submittedName>
</protein>
<feature type="transmembrane region" description="Helical" evidence="2">
    <location>
        <begin position="25"/>
        <end position="49"/>
    </location>
</feature>
<feature type="region of interest" description="Disordered" evidence="1">
    <location>
        <begin position="66"/>
        <end position="106"/>
    </location>
</feature>
<proteinExistence type="predicted"/>
<organism evidence="3 4">
    <name type="scientific">Daldinia eschscholtzii</name>
    <dbReference type="NCBI Taxonomy" id="292717"/>
    <lineage>
        <taxon>Eukaryota</taxon>
        <taxon>Fungi</taxon>
        <taxon>Dikarya</taxon>
        <taxon>Ascomycota</taxon>
        <taxon>Pezizomycotina</taxon>
        <taxon>Sordariomycetes</taxon>
        <taxon>Xylariomycetidae</taxon>
        <taxon>Xylariales</taxon>
        <taxon>Hypoxylaceae</taxon>
        <taxon>Daldinia</taxon>
    </lineage>
</organism>
<evidence type="ECO:0000256" key="1">
    <source>
        <dbReference type="SAM" id="MobiDB-lite"/>
    </source>
</evidence>
<dbReference type="EMBL" id="JBANMG010000005">
    <property type="protein sequence ID" value="KAK6953096.1"/>
    <property type="molecule type" value="Genomic_DNA"/>
</dbReference>
<gene>
    <name evidence="3" type="ORF">Daesc_005396</name>
</gene>
<dbReference type="AlphaFoldDB" id="A0AAX6MKV2"/>
<sequence length="106" mass="11652">MQHNTTGITPVPTFSTDPAKPASRAWIAGPVVGAFSVVSIVAISAWLLWRRRRKRLEALSKTELHGDSAVKTELDAPNRPQELDAINSQKKNEATIPKEPQELQAN</sequence>